<dbReference type="InterPro" id="IPR033122">
    <property type="entry name" value="LETM1-like_RBD"/>
</dbReference>
<dbReference type="Pfam" id="PF07766">
    <property type="entry name" value="LETM1_RBD"/>
    <property type="match status" value="1"/>
</dbReference>
<proteinExistence type="predicted"/>
<dbReference type="PANTHER" id="PTHR14009:SF6">
    <property type="entry name" value="LETM1 RBD DOMAIN-CONTAINING PROTEIN"/>
    <property type="match status" value="1"/>
</dbReference>
<reference evidence="10" key="2">
    <citation type="journal article" date="2023" name="IMA Fungus">
        <title>Comparative genomic study of the Penicillium genus elucidates a diverse pangenome and 15 lateral gene transfer events.</title>
        <authorList>
            <person name="Petersen C."/>
            <person name="Sorensen T."/>
            <person name="Nielsen M.R."/>
            <person name="Sondergaard T.E."/>
            <person name="Sorensen J.L."/>
            <person name="Fitzpatrick D.A."/>
            <person name="Frisvad J.C."/>
            <person name="Nielsen K.L."/>
        </authorList>
    </citation>
    <scope>NUCLEOTIDE SEQUENCE</scope>
    <source>
        <strain evidence="10">IBT 30728</strain>
    </source>
</reference>
<sequence>MASIAKGNVPLWNTSMRSCHRSYTSVRHRPLPSHHHHQPYLLYKSTSSPFSTSATLHAHVQAQVVSKERPRVRSSTQPTKSITPRASAPTLDTLTNTHINAPISTFPAHLDTPDSLPASASAPEKLKRLVAVGRAYLTFYKTGLKNVYYNYRAAIPIRRELGLPKYLPAVPPRRRNGSRPANSGDSNADASMHPEFKLGRGRFQLVRRSARDVQRMIPFTLILIVCGEFTPLVIPLFGSAITPATCRVPGQVAKDREAGSKRRALALQAFAASTGKTVPMAGSDAERAMLVDVSRGTFAREASAQQVLQVCAMFGLVKKHDRAWGTAMAGLVYRPRLVRYLHYLEVDDRMIMDAGVDALSADEVRLAVEERGGGDVAAMMSGVKAETREREWLNKWVMERRALG</sequence>
<dbReference type="Proteomes" id="UP001148312">
    <property type="component" value="Unassembled WGS sequence"/>
</dbReference>
<evidence type="ECO:0000256" key="5">
    <source>
        <dbReference type="ARBA" id="ARBA00023128"/>
    </source>
</evidence>
<dbReference type="GO" id="GO:0005743">
    <property type="term" value="C:mitochondrial inner membrane"/>
    <property type="evidence" value="ECO:0007669"/>
    <property type="project" value="UniProtKB-SubCell"/>
</dbReference>
<keyword evidence="2" id="KW-0812">Transmembrane</keyword>
<evidence type="ECO:0000256" key="2">
    <source>
        <dbReference type="ARBA" id="ARBA00022692"/>
    </source>
</evidence>
<keyword evidence="5 7" id="KW-0496">Mitochondrion</keyword>
<dbReference type="RefSeq" id="XP_056786072.1">
    <property type="nucleotide sequence ID" value="XM_056938695.1"/>
</dbReference>
<keyword evidence="3" id="KW-0999">Mitochondrion inner membrane</keyword>
<dbReference type="InterPro" id="IPR044202">
    <property type="entry name" value="LETM1/MDM38-like"/>
</dbReference>
<feature type="region of interest" description="Disordered" evidence="8">
    <location>
        <begin position="168"/>
        <end position="193"/>
    </location>
</feature>
<evidence type="ECO:0000256" key="6">
    <source>
        <dbReference type="ARBA" id="ARBA00023136"/>
    </source>
</evidence>
<feature type="domain" description="Letm1 RBD" evidence="9">
    <location>
        <begin position="230"/>
        <end position="404"/>
    </location>
</feature>
<dbReference type="GO" id="GO:0043022">
    <property type="term" value="F:ribosome binding"/>
    <property type="evidence" value="ECO:0007669"/>
    <property type="project" value="InterPro"/>
</dbReference>
<evidence type="ECO:0000256" key="4">
    <source>
        <dbReference type="ARBA" id="ARBA00022989"/>
    </source>
</evidence>
<feature type="compositionally biased region" description="Polar residues" evidence="8">
    <location>
        <begin position="179"/>
        <end position="189"/>
    </location>
</feature>
<dbReference type="GO" id="GO:0030003">
    <property type="term" value="P:intracellular monoatomic cation homeostasis"/>
    <property type="evidence" value="ECO:0007669"/>
    <property type="project" value="TreeGrafter"/>
</dbReference>
<evidence type="ECO:0000256" key="7">
    <source>
        <dbReference type="PROSITE-ProRule" id="PRU01094"/>
    </source>
</evidence>
<gene>
    <name evidence="10" type="ORF">N7539_009100</name>
</gene>
<accession>A0A9W9WL97</accession>
<keyword evidence="4" id="KW-1133">Transmembrane helix</keyword>
<keyword evidence="11" id="KW-1185">Reference proteome</keyword>
<comment type="caution">
    <text evidence="10">The sequence shown here is derived from an EMBL/GenBank/DDBJ whole genome shotgun (WGS) entry which is preliminary data.</text>
</comment>
<evidence type="ECO:0000256" key="1">
    <source>
        <dbReference type="ARBA" id="ARBA00004434"/>
    </source>
</evidence>
<dbReference type="PANTHER" id="PTHR14009">
    <property type="entry name" value="LEUCINE ZIPPER-EF-HAND CONTAINING TRANSMEMBRANE PROTEIN"/>
    <property type="match status" value="1"/>
</dbReference>
<dbReference type="PROSITE" id="PS51758">
    <property type="entry name" value="LETM1_RBD"/>
    <property type="match status" value="1"/>
</dbReference>
<evidence type="ECO:0000256" key="8">
    <source>
        <dbReference type="SAM" id="MobiDB-lite"/>
    </source>
</evidence>
<evidence type="ECO:0000256" key="3">
    <source>
        <dbReference type="ARBA" id="ARBA00022792"/>
    </source>
</evidence>
<feature type="compositionally biased region" description="Polar residues" evidence="8">
    <location>
        <begin position="73"/>
        <end position="88"/>
    </location>
</feature>
<name>A0A9W9WL97_9EURO</name>
<evidence type="ECO:0000259" key="9">
    <source>
        <dbReference type="PROSITE" id="PS51758"/>
    </source>
</evidence>
<dbReference type="EMBL" id="JAPWDQ010000015">
    <property type="protein sequence ID" value="KAJ5469482.1"/>
    <property type="molecule type" value="Genomic_DNA"/>
</dbReference>
<feature type="region of interest" description="Disordered" evidence="8">
    <location>
        <begin position="66"/>
        <end position="88"/>
    </location>
</feature>
<evidence type="ECO:0000313" key="10">
    <source>
        <dbReference type="EMBL" id="KAJ5469482.1"/>
    </source>
</evidence>
<dbReference type="AlphaFoldDB" id="A0A9W9WL97"/>
<reference evidence="10" key="1">
    <citation type="submission" date="2022-12" db="EMBL/GenBank/DDBJ databases">
        <authorList>
            <person name="Petersen C."/>
        </authorList>
    </citation>
    <scope>NUCLEOTIDE SEQUENCE</scope>
    <source>
        <strain evidence="10">IBT 30728</strain>
    </source>
</reference>
<keyword evidence="6" id="KW-0472">Membrane</keyword>
<comment type="subcellular location">
    <subcellularLocation>
        <location evidence="1">Mitochondrion inner membrane</location>
        <topology evidence="1">Single-pass membrane protein</topology>
    </subcellularLocation>
</comment>
<organism evidence="10 11">
    <name type="scientific">Penicillium diatomitis</name>
    <dbReference type="NCBI Taxonomy" id="2819901"/>
    <lineage>
        <taxon>Eukaryota</taxon>
        <taxon>Fungi</taxon>
        <taxon>Dikarya</taxon>
        <taxon>Ascomycota</taxon>
        <taxon>Pezizomycotina</taxon>
        <taxon>Eurotiomycetes</taxon>
        <taxon>Eurotiomycetidae</taxon>
        <taxon>Eurotiales</taxon>
        <taxon>Aspergillaceae</taxon>
        <taxon>Penicillium</taxon>
    </lineage>
</organism>
<dbReference type="GeneID" id="81628945"/>
<protein>
    <recommendedName>
        <fullName evidence="9">Letm1 RBD domain-containing protein</fullName>
    </recommendedName>
</protein>
<evidence type="ECO:0000313" key="11">
    <source>
        <dbReference type="Proteomes" id="UP001148312"/>
    </source>
</evidence>